<dbReference type="PROSITE" id="PS50283">
    <property type="entry name" value="NA_SOLUT_SYMP_3"/>
    <property type="match status" value="1"/>
</dbReference>
<keyword evidence="5 7" id="KW-0472">Membrane</keyword>
<evidence type="ECO:0000256" key="4">
    <source>
        <dbReference type="ARBA" id="ARBA00022989"/>
    </source>
</evidence>
<dbReference type="GO" id="GO:0005412">
    <property type="term" value="F:D-glucose:sodium symporter activity"/>
    <property type="evidence" value="ECO:0007669"/>
    <property type="project" value="TreeGrafter"/>
</dbReference>
<gene>
    <name evidence="8" type="ORF">TTAC_LOCUS783</name>
</gene>
<dbReference type="PANTHER" id="PTHR11819:SF195">
    <property type="entry name" value="SODIUM_GLUCOSE COTRANSPORTER 4"/>
    <property type="match status" value="1"/>
</dbReference>
<dbReference type="Proteomes" id="UP000274429">
    <property type="component" value="Unassembled WGS sequence"/>
</dbReference>
<evidence type="ECO:0000256" key="7">
    <source>
        <dbReference type="SAM" id="Phobius"/>
    </source>
</evidence>
<evidence type="ECO:0000256" key="2">
    <source>
        <dbReference type="ARBA" id="ARBA00006434"/>
    </source>
</evidence>
<evidence type="ECO:0000313" key="8">
    <source>
        <dbReference type="EMBL" id="VDM16986.1"/>
    </source>
</evidence>
<sequence>MVVPGMTARVLFADTVTCGSAPLCSEICGKAVGCSDIAYPSLVLNVLPSGARGLMLAVMMASLVSSLTSIFNSASTIFTVDIWRLIRPHSRDAEIMIVGRVCVIILVGIGIAWIPIVQLSDELFDYVQSVTGYLAPPICAVYVLAIFWKRTNENGCFAALIVGLVMGVGRFGWELAYAKVPCGDTPIDPPHFLLKVHYLHFSILLFVIPFVVAVCVSLVTAPLPTSYTRRLVFSEIHTPFDPNLDGPKLTIVSDEAKQEWLEEEAKMKKPELSAWRKVLNWFCGIESMQDTREPVFTLDEAKKCMQEAERQSSIEESTKGRIITSIGITLMLSLTIFICGFFA</sequence>
<protein>
    <submittedName>
        <fullName evidence="10">Sodium/glucose cotransporter 4</fullName>
    </submittedName>
</protein>
<feature type="transmembrane region" description="Helical" evidence="7">
    <location>
        <begin position="54"/>
        <end position="83"/>
    </location>
</feature>
<feature type="transmembrane region" description="Helical" evidence="7">
    <location>
        <begin position="95"/>
        <end position="114"/>
    </location>
</feature>
<dbReference type="GO" id="GO:0005886">
    <property type="term" value="C:plasma membrane"/>
    <property type="evidence" value="ECO:0007669"/>
    <property type="project" value="TreeGrafter"/>
</dbReference>
<evidence type="ECO:0000256" key="6">
    <source>
        <dbReference type="RuleBase" id="RU362091"/>
    </source>
</evidence>
<feature type="transmembrane region" description="Helical" evidence="7">
    <location>
        <begin position="322"/>
        <end position="342"/>
    </location>
</feature>
<keyword evidence="3 7" id="KW-0812">Transmembrane</keyword>
<evidence type="ECO:0000313" key="10">
    <source>
        <dbReference type="WBParaSite" id="TTAC_0000078201-mRNA-1"/>
    </source>
</evidence>
<dbReference type="WBParaSite" id="TTAC_0000078201-mRNA-1">
    <property type="protein sequence ID" value="TTAC_0000078201-mRNA-1"/>
    <property type="gene ID" value="TTAC_0000078201"/>
</dbReference>
<dbReference type="Pfam" id="PF00474">
    <property type="entry name" value="SSF"/>
    <property type="match status" value="1"/>
</dbReference>
<comment type="similarity">
    <text evidence="2 6">Belongs to the sodium:solute symporter (SSF) (TC 2.A.21) family.</text>
</comment>
<evidence type="ECO:0000256" key="1">
    <source>
        <dbReference type="ARBA" id="ARBA00004141"/>
    </source>
</evidence>
<dbReference type="InterPro" id="IPR038377">
    <property type="entry name" value="Na/Glc_symporter_sf"/>
</dbReference>
<name>A0A0R3WJD5_HYDTA</name>
<reference evidence="10" key="1">
    <citation type="submission" date="2017-02" db="UniProtKB">
        <authorList>
            <consortium name="WormBaseParasite"/>
        </authorList>
    </citation>
    <scope>IDENTIFICATION</scope>
</reference>
<feature type="transmembrane region" description="Helical" evidence="7">
    <location>
        <begin position="155"/>
        <end position="173"/>
    </location>
</feature>
<dbReference type="PANTHER" id="PTHR11819">
    <property type="entry name" value="SOLUTE CARRIER FAMILY 5"/>
    <property type="match status" value="1"/>
</dbReference>
<feature type="transmembrane region" description="Helical" evidence="7">
    <location>
        <begin position="198"/>
        <end position="221"/>
    </location>
</feature>
<organism evidence="10">
    <name type="scientific">Hydatigena taeniaeformis</name>
    <name type="common">Feline tapeworm</name>
    <name type="synonym">Taenia taeniaeformis</name>
    <dbReference type="NCBI Taxonomy" id="6205"/>
    <lineage>
        <taxon>Eukaryota</taxon>
        <taxon>Metazoa</taxon>
        <taxon>Spiralia</taxon>
        <taxon>Lophotrochozoa</taxon>
        <taxon>Platyhelminthes</taxon>
        <taxon>Cestoda</taxon>
        <taxon>Eucestoda</taxon>
        <taxon>Cyclophyllidea</taxon>
        <taxon>Taeniidae</taxon>
        <taxon>Hydatigera</taxon>
    </lineage>
</organism>
<accession>A0A0R3WJD5</accession>
<dbReference type="STRING" id="6205.A0A0R3WJD5"/>
<dbReference type="Gene3D" id="1.20.1730.10">
    <property type="entry name" value="Sodium/glucose cotransporter"/>
    <property type="match status" value="1"/>
</dbReference>
<keyword evidence="4 7" id="KW-1133">Transmembrane helix</keyword>
<evidence type="ECO:0000313" key="9">
    <source>
        <dbReference type="Proteomes" id="UP000274429"/>
    </source>
</evidence>
<dbReference type="InterPro" id="IPR001734">
    <property type="entry name" value="Na/solute_symporter"/>
</dbReference>
<dbReference type="AlphaFoldDB" id="A0A0R3WJD5"/>
<feature type="transmembrane region" description="Helical" evidence="7">
    <location>
        <begin position="126"/>
        <end position="148"/>
    </location>
</feature>
<comment type="subcellular location">
    <subcellularLocation>
        <location evidence="1">Membrane</location>
        <topology evidence="1">Multi-pass membrane protein</topology>
    </subcellularLocation>
</comment>
<evidence type="ECO:0000256" key="3">
    <source>
        <dbReference type="ARBA" id="ARBA00022692"/>
    </source>
</evidence>
<proteinExistence type="inferred from homology"/>
<dbReference type="OrthoDB" id="6132759at2759"/>
<dbReference type="EMBL" id="UYWX01000098">
    <property type="protein sequence ID" value="VDM16986.1"/>
    <property type="molecule type" value="Genomic_DNA"/>
</dbReference>
<evidence type="ECO:0000256" key="5">
    <source>
        <dbReference type="ARBA" id="ARBA00023136"/>
    </source>
</evidence>
<keyword evidence="9" id="KW-1185">Reference proteome</keyword>
<reference evidence="8 9" key="2">
    <citation type="submission" date="2018-11" db="EMBL/GenBank/DDBJ databases">
        <authorList>
            <consortium name="Pathogen Informatics"/>
        </authorList>
    </citation>
    <scope>NUCLEOTIDE SEQUENCE [LARGE SCALE GENOMIC DNA]</scope>
</reference>